<proteinExistence type="inferred from homology"/>
<comment type="caution">
    <text evidence="6">The sequence shown here is derived from an EMBL/GenBank/DDBJ whole genome shotgun (WGS) entry which is preliminary data.</text>
</comment>
<dbReference type="InterPro" id="IPR042081">
    <property type="entry name" value="RNA_2'-PTrans_C"/>
</dbReference>
<evidence type="ECO:0000256" key="1">
    <source>
        <dbReference type="ARBA" id="ARBA00009836"/>
    </source>
</evidence>
<dbReference type="SUPFAM" id="SSF56399">
    <property type="entry name" value="ADP-ribosylation"/>
    <property type="match status" value="1"/>
</dbReference>
<dbReference type="RefSeq" id="WP_009376705.1">
    <property type="nucleotide sequence ID" value="NZ_ALJD01000009.1"/>
</dbReference>
<evidence type="ECO:0000256" key="4">
    <source>
        <dbReference type="ARBA" id="ARBA00025212"/>
    </source>
</evidence>
<dbReference type="Proteomes" id="UP000007813">
    <property type="component" value="Unassembled WGS sequence"/>
</dbReference>
<dbReference type="OrthoDB" id="24376at2157"/>
<dbReference type="EMBL" id="ALJD01000009">
    <property type="protein sequence ID" value="EJN57981.1"/>
    <property type="molecule type" value="Genomic_DNA"/>
</dbReference>
<name>J3JE19_9EURY</name>
<dbReference type="Gene3D" id="3.20.170.30">
    <property type="match status" value="1"/>
</dbReference>
<organism evidence="6 7">
    <name type="scientific">Halogranum salarium B-1</name>
    <dbReference type="NCBI Taxonomy" id="1210908"/>
    <lineage>
        <taxon>Archaea</taxon>
        <taxon>Methanobacteriati</taxon>
        <taxon>Methanobacteriota</taxon>
        <taxon>Stenosarchaea group</taxon>
        <taxon>Halobacteria</taxon>
        <taxon>Halobacteriales</taxon>
        <taxon>Haloferacaceae</taxon>
    </lineage>
</organism>
<dbReference type="PANTHER" id="PTHR12684">
    <property type="entry name" value="PUTATIVE PHOSPHOTRANSFERASE"/>
    <property type="match status" value="1"/>
</dbReference>
<keyword evidence="3 5" id="KW-0520">NAD</keyword>
<evidence type="ECO:0000256" key="2">
    <source>
        <dbReference type="ARBA" id="ARBA00022679"/>
    </source>
</evidence>
<evidence type="ECO:0000256" key="3">
    <source>
        <dbReference type="ARBA" id="ARBA00023027"/>
    </source>
</evidence>
<dbReference type="GO" id="GO:0000215">
    <property type="term" value="F:tRNA 2'-phosphotransferase activity"/>
    <property type="evidence" value="ECO:0007669"/>
    <property type="project" value="TreeGrafter"/>
</dbReference>
<dbReference type="InterPro" id="IPR022928">
    <property type="entry name" value="RNA_2'-PTrans_KptA"/>
</dbReference>
<dbReference type="eggNOG" id="arCOG04063">
    <property type="taxonomic scope" value="Archaea"/>
</dbReference>
<dbReference type="GO" id="GO:0006388">
    <property type="term" value="P:tRNA splicing, via endonucleolytic cleavage and ligation"/>
    <property type="evidence" value="ECO:0007669"/>
    <property type="project" value="UniProtKB-UniRule"/>
</dbReference>
<accession>J3JE19</accession>
<comment type="similarity">
    <text evidence="1 5">Belongs to the KptA/TPT1 family.</text>
</comment>
<dbReference type="GO" id="GO:0003950">
    <property type="term" value="F:NAD+ poly-ADP-ribosyltransferase activity"/>
    <property type="evidence" value="ECO:0007669"/>
    <property type="project" value="InterPro"/>
</dbReference>
<dbReference type="AlphaFoldDB" id="J3JE19"/>
<evidence type="ECO:0000313" key="6">
    <source>
        <dbReference type="EMBL" id="EJN57981.1"/>
    </source>
</evidence>
<evidence type="ECO:0000256" key="5">
    <source>
        <dbReference type="HAMAP-Rule" id="MF_00299"/>
    </source>
</evidence>
<dbReference type="EC" id="2.7.1.-" evidence="5"/>
<keyword evidence="2 5" id="KW-0808">Transferase</keyword>
<protein>
    <recommendedName>
        <fullName evidence="5">Probable RNA 2'-phosphotransferase</fullName>
        <ecNumber evidence="5">2.7.1.-</ecNumber>
    </recommendedName>
</protein>
<reference evidence="6 7" key="1">
    <citation type="journal article" date="2012" name="J. Bacteriol.">
        <title>Draft Genome Sequence of the Extremely Halophilic Archaeon Halogranum salarium B-1T.</title>
        <authorList>
            <person name="Kim K.K."/>
            <person name="Lee K.C."/>
            <person name="Lee J.S."/>
        </authorList>
    </citation>
    <scope>NUCLEOTIDE SEQUENCE [LARGE SCALE GENOMIC DNA]</scope>
    <source>
        <strain evidence="6 7">B-1</strain>
    </source>
</reference>
<dbReference type="HAMAP" id="MF_00299">
    <property type="entry name" value="KptA"/>
    <property type="match status" value="1"/>
</dbReference>
<evidence type="ECO:0000313" key="7">
    <source>
        <dbReference type="Proteomes" id="UP000007813"/>
    </source>
</evidence>
<gene>
    <name evidence="5" type="primary">kptA</name>
    <name evidence="6" type="ORF">HSB1_33980</name>
</gene>
<dbReference type="InterPro" id="IPR002745">
    <property type="entry name" value="Ptrans_KptA/Tpt1"/>
</dbReference>
<sequence>MIRLCGDHGYVDGESCPVCENEGRHVLDDDRRTRLSTFVSGALRHFPDDVGLSLDANGWVAYDALVDAVCQNYSWAERDHVDAVVATDPKGRFERREGAIRAAYGHSVDVTLDGTDSTVPDRLYHGTARRTLDSINEQGLRPMGRQQVHLSATVEDAREVGRRHDAEPVVLVVDADALVSDGLDVDKRGHDTYTVDHVPPAYLTTLSG</sequence>
<dbReference type="Gene3D" id="1.10.10.970">
    <property type="entry name" value="RNA 2'-phosphotransferase, Tpt1/KptA family, N-terminal domain"/>
    <property type="match status" value="1"/>
</dbReference>
<dbReference type="PANTHER" id="PTHR12684:SF2">
    <property type="entry name" value="TRNA 2'-PHOSPHOTRANSFERASE 1"/>
    <property type="match status" value="1"/>
</dbReference>
<dbReference type="InterPro" id="IPR042080">
    <property type="entry name" value="RNA_2'-PTrans_N"/>
</dbReference>
<comment type="function">
    <text evidence="4 5">Removes the 2'-phosphate from RNA via an intermediate in which the phosphate is ADP-ribosylated by NAD followed by a presumed transesterification to release the RNA and generate ADP-ribose 1''-2''-cyclic phosphate (APPR&gt;P). May function as an ADP-ribosylase.</text>
</comment>
<dbReference type="Pfam" id="PF01885">
    <property type="entry name" value="PTS_2-RNA"/>
    <property type="match status" value="1"/>
</dbReference>